<accession>A0ABV2V5E1</accession>
<comment type="caution">
    <text evidence="3">The sequence shown here is derived from an EMBL/GenBank/DDBJ whole genome shotgun (WGS) entry which is preliminary data.</text>
</comment>
<name>A0ABV2V5E1_9ACTN</name>
<keyword evidence="3" id="KW-0378">Hydrolase</keyword>
<dbReference type="CDD" id="cd12809">
    <property type="entry name" value="Esterase_713_like-2"/>
    <property type="match status" value="1"/>
</dbReference>
<dbReference type="Gene3D" id="3.40.50.1820">
    <property type="entry name" value="alpha/beta hydrolase"/>
    <property type="match status" value="1"/>
</dbReference>
<proteinExistence type="predicted"/>
<dbReference type="InterPro" id="IPR050228">
    <property type="entry name" value="Carboxylesterase_BioH"/>
</dbReference>
<dbReference type="InterPro" id="IPR029058">
    <property type="entry name" value="AB_hydrolase_fold"/>
</dbReference>
<dbReference type="EMBL" id="JBEXPZ010000047">
    <property type="protein sequence ID" value="MET9849038.1"/>
    <property type="molecule type" value="Genomic_DNA"/>
</dbReference>
<dbReference type="SUPFAM" id="SSF53474">
    <property type="entry name" value="alpha/beta-Hydrolases"/>
    <property type="match status" value="1"/>
</dbReference>
<dbReference type="PANTHER" id="PTHR43194">
    <property type="entry name" value="HYDROLASE ALPHA/BETA FOLD FAMILY"/>
    <property type="match status" value="1"/>
</dbReference>
<evidence type="ECO:0000313" key="4">
    <source>
        <dbReference type="Proteomes" id="UP001550210"/>
    </source>
</evidence>
<keyword evidence="4" id="KW-1185">Reference proteome</keyword>
<dbReference type="Proteomes" id="UP001550210">
    <property type="component" value="Unassembled WGS sequence"/>
</dbReference>
<dbReference type="Pfam" id="PF00561">
    <property type="entry name" value="Abhydrolase_1"/>
    <property type="match status" value="1"/>
</dbReference>
<feature type="domain" description="AB hydrolase-1" evidence="2">
    <location>
        <begin position="156"/>
        <end position="320"/>
    </location>
</feature>
<feature type="region of interest" description="Disordered" evidence="1">
    <location>
        <begin position="1"/>
        <end position="21"/>
    </location>
</feature>
<dbReference type="PANTHER" id="PTHR43194:SF4">
    <property type="entry name" value="AB HYDROLASE-1 DOMAIN-CONTAINING PROTEIN"/>
    <property type="match status" value="1"/>
</dbReference>
<evidence type="ECO:0000259" key="2">
    <source>
        <dbReference type="Pfam" id="PF00561"/>
    </source>
</evidence>
<sequence length="460" mass="48635">MGSARPAPTGSFHLTGLSDRDPQHTLPVVEHLEAAPYTDALVTLAATPTFPVKQPPSGTLMSAMHHGVPNRHWTAPEPVTNSAGHGRRRRDGGSPMTISPPPGTAEPARAASPLTISEQGAFWVGVGRKPTEAGTAAEAAMYVQYQIPADLRHPLPVVMVHGGGGQGTDYLSTPDGRPGWATRFLQAGYAVYVVDRPGHGRSPYHPDVLGPIEGAAPTYEFIRWLFCEGAGRPGSQWPGSGEIGDDSALDQVMASQGPTMPTFAENQEQMRRCGAELLDRIGPAVLITHSMGGPFGWLVADARPGLVKAVVSIEPIGPPFTELPGLGKLEWGLTAAPITYEPPVRTPEELRLRLREAGGDGLQDCLVQDEEAGAVRSLPGLQGFPIAVVAADTSPFAAFQHGVADYLAQAGADVELLRLADLGLTGNGHLPMGEKNSDDVAEALMTWLDKRLAAVEETSR</sequence>
<dbReference type="GO" id="GO:0016787">
    <property type="term" value="F:hydrolase activity"/>
    <property type="evidence" value="ECO:0007669"/>
    <property type="project" value="UniProtKB-KW"/>
</dbReference>
<organism evidence="3 4">
    <name type="scientific">Streptomyces ossamyceticus</name>
    <dbReference type="NCBI Taxonomy" id="249581"/>
    <lineage>
        <taxon>Bacteria</taxon>
        <taxon>Bacillati</taxon>
        <taxon>Actinomycetota</taxon>
        <taxon>Actinomycetes</taxon>
        <taxon>Kitasatosporales</taxon>
        <taxon>Streptomycetaceae</taxon>
        <taxon>Streptomyces</taxon>
    </lineage>
</organism>
<gene>
    <name evidence="3" type="ORF">ABZZ21_31735</name>
</gene>
<evidence type="ECO:0000313" key="3">
    <source>
        <dbReference type="EMBL" id="MET9849038.1"/>
    </source>
</evidence>
<evidence type="ECO:0000256" key="1">
    <source>
        <dbReference type="SAM" id="MobiDB-lite"/>
    </source>
</evidence>
<feature type="region of interest" description="Disordered" evidence="1">
    <location>
        <begin position="70"/>
        <end position="109"/>
    </location>
</feature>
<dbReference type="RefSeq" id="WP_355401319.1">
    <property type="nucleotide sequence ID" value="NZ_JBEXPZ010000047.1"/>
</dbReference>
<dbReference type="InterPro" id="IPR000073">
    <property type="entry name" value="AB_hydrolase_1"/>
</dbReference>
<protein>
    <submittedName>
        <fullName evidence="3">Alpha/beta hydrolase</fullName>
    </submittedName>
</protein>
<reference evidence="3 4" key="1">
    <citation type="submission" date="2024-06" db="EMBL/GenBank/DDBJ databases">
        <title>The Natural Products Discovery Center: Release of the First 8490 Sequenced Strains for Exploring Actinobacteria Biosynthetic Diversity.</title>
        <authorList>
            <person name="Kalkreuter E."/>
            <person name="Kautsar S.A."/>
            <person name="Yang D."/>
            <person name="Bader C.D."/>
            <person name="Teijaro C.N."/>
            <person name="Fluegel L."/>
            <person name="Davis C.M."/>
            <person name="Simpson J.R."/>
            <person name="Lauterbach L."/>
            <person name="Steele A.D."/>
            <person name="Gui C."/>
            <person name="Meng S."/>
            <person name="Li G."/>
            <person name="Viehrig K."/>
            <person name="Ye F."/>
            <person name="Su P."/>
            <person name="Kiefer A.F."/>
            <person name="Nichols A."/>
            <person name="Cepeda A.J."/>
            <person name="Yan W."/>
            <person name="Fan B."/>
            <person name="Jiang Y."/>
            <person name="Adhikari A."/>
            <person name="Zheng C.-J."/>
            <person name="Schuster L."/>
            <person name="Cowan T.M."/>
            <person name="Smanski M.J."/>
            <person name="Chevrette M.G."/>
            <person name="De Carvalho L.P.S."/>
            <person name="Shen B."/>
        </authorList>
    </citation>
    <scope>NUCLEOTIDE SEQUENCE [LARGE SCALE GENOMIC DNA]</scope>
    <source>
        <strain evidence="3 4">NPDC006434</strain>
    </source>
</reference>